<dbReference type="Gene3D" id="1.10.555.10">
    <property type="entry name" value="Rho GTPase activation protein"/>
    <property type="match status" value="1"/>
</dbReference>
<accession>A0ABM4BHH7</accession>
<dbReference type="SUPFAM" id="SSF48350">
    <property type="entry name" value="GTPase activation domain, GAP"/>
    <property type="match status" value="1"/>
</dbReference>
<evidence type="ECO:0000313" key="6">
    <source>
        <dbReference type="RefSeq" id="XP_065648460.1"/>
    </source>
</evidence>
<dbReference type="Pfam" id="PF00784">
    <property type="entry name" value="MyTH4"/>
    <property type="match status" value="1"/>
</dbReference>
<dbReference type="InterPro" id="IPR038185">
    <property type="entry name" value="MyTH4_dom_sf"/>
</dbReference>
<dbReference type="SMART" id="SM00139">
    <property type="entry name" value="MyTH4"/>
    <property type="match status" value="1"/>
</dbReference>
<dbReference type="PROSITE" id="PS51016">
    <property type="entry name" value="MYTH4"/>
    <property type="match status" value="1"/>
</dbReference>
<dbReference type="Gene3D" id="1.25.40.530">
    <property type="entry name" value="MyTH4 domain"/>
    <property type="match status" value="1"/>
</dbReference>
<dbReference type="PROSITE" id="PS50020">
    <property type="entry name" value="WW_DOMAIN_2"/>
    <property type="match status" value="1"/>
</dbReference>
<dbReference type="SUPFAM" id="SSF51045">
    <property type="entry name" value="WW domain"/>
    <property type="match status" value="1"/>
</dbReference>
<dbReference type="Proteomes" id="UP001652625">
    <property type="component" value="Chromosome 03"/>
</dbReference>
<sequence>MDSFEWVEIIEPTKQEHMFANVKTGQCMWEPPEGVSVKPTHANQWWELFDVITERNYYYNATSQKTVWRKPKDGDIIALSNLQMLKAKEASQKLLSKSSSTGNVSEDPVSSFLNQYENCDLSKCNQYVVSQVDTSSNNKQDINHYENIVHIASENHQSSENQLNKKQSSDLIINEHSETQNMETVKLHENLDLSSTQKVSNSFRSKAPPKPPRCDKSLFSSNEGIISNLSDSNQRCVSNVAADSKPIKRQNYYKSTSLVPSVESSIEINNAKGRTFSMSDKFSPRLSQHTEQEILLNLSNSDINDENCYSNKVHTFSSVPSAPPPPDLMNSAKYRQILQNNTLSVYDNVSYDETDLNNVLNRKDKNLTPTTNEVIASSAILSSTETNEPNRNSCYERLHEVETPISQRKLSSGDPERFVPVKRSPLTRMKSDPLDVEKRAKFSKPSISSDVNFRPTSMMNLSVTSRGSRKLSTGEVPENPPPLSTHRTGLLRRRMSIHRMLSWSKSPIKKPMVLTRDKRLRKEAVEVFKLILQYMGDKSTRKTPESLSVEITTKGWSMPLLRDEIYIQLCKQTTGNNKVASLTRGWELITSCLSIFPPSSKFHAYLEGYIYRHLDPEENHTTVRLDLYAKHCYKQLERICQTGAKRGLKGPTIDEIKSAIKRVFNPSMFGNTLDDIMEMQAEHFPENRLPWILTTLTEAILLHNGLQTEGIFRVPGDIDEVNSLKIHVDNWKVPMHMNEPHVAASLLKLWFRDSYEPLIPQRFYDQCIHNCDSTEVCLNIVNSLPALNKLVFSYLIRLLQAFMIPANVQYSKMDENNLAMVWAPNCLRCPSNDPREIFDCTRKEMAFLRTVMKALDTSFLEGVV</sequence>
<keyword evidence="5" id="KW-1185">Reference proteome</keyword>
<dbReference type="SMART" id="SM00324">
    <property type="entry name" value="RhoGAP"/>
    <property type="match status" value="1"/>
</dbReference>
<dbReference type="PANTHER" id="PTHR45876">
    <property type="entry name" value="FI04035P"/>
    <property type="match status" value="1"/>
</dbReference>
<name>A0ABM4BHH7_HYDVU</name>
<evidence type="ECO:0000313" key="5">
    <source>
        <dbReference type="Proteomes" id="UP001652625"/>
    </source>
</evidence>
<dbReference type="PANTHER" id="PTHR45876:SF8">
    <property type="entry name" value="FI04035P"/>
    <property type="match status" value="1"/>
</dbReference>
<evidence type="ECO:0000259" key="3">
    <source>
        <dbReference type="PROSITE" id="PS50238"/>
    </source>
</evidence>
<dbReference type="InterPro" id="IPR036020">
    <property type="entry name" value="WW_dom_sf"/>
</dbReference>
<dbReference type="InterPro" id="IPR008936">
    <property type="entry name" value="Rho_GTPase_activation_prot"/>
</dbReference>
<evidence type="ECO:0000259" key="2">
    <source>
        <dbReference type="PROSITE" id="PS50020"/>
    </source>
</evidence>
<reference evidence="6" key="1">
    <citation type="submission" date="2025-08" db="UniProtKB">
        <authorList>
            <consortium name="RefSeq"/>
        </authorList>
    </citation>
    <scope>IDENTIFICATION</scope>
</reference>
<dbReference type="GeneID" id="100208529"/>
<dbReference type="InterPro" id="IPR001202">
    <property type="entry name" value="WW_dom"/>
</dbReference>
<evidence type="ECO:0000259" key="4">
    <source>
        <dbReference type="PROSITE" id="PS51016"/>
    </source>
</evidence>
<dbReference type="RefSeq" id="XP_065648460.1">
    <property type="nucleotide sequence ID" value="XM_065792388.1"/>
</dbReference>
<dbReference type="InterPro" id="IPR000857">
    <property type="entry name" value="MyTH4_dom"/>
</dbReference>
<dbReference type="InterPro" id="IPR000198">
    <property type="entry name" value="RhoGAP_dom"/>
</dbReference>
<dbReference type="PROSITE" id="PS50238">
    <property type="entry name" value="RHOGAP"/>
    <property type="match status" value="1"/>
</dbReference>
<organism evidence="5 6">
    <name type="scientific">Hydra vulgaris</name>
    <name type="common">Hydra</name>
    <name type="synonym">Hydra attenuata</name>
    <dbReference type="NCBI Taxonomy" id="6087"/>
    <lineage>
        <taxon>Eukaryota</taxon>
        <taxon>Metazoa</taxon>
        <taxon>Cnidaria</taxon>
        <taxon>Hydrozoa</taxon>
        <taxon>Hydroidolina</taxon>
        <taxon>Anthoathecata</taxon>
        <taxon>Aplanulata</taxon>
        <taxon>Hydridae</taxon>
        <taxon>Hydra</taxon>
    </lineage>
</organism>
<feature type="domain" description="MyTH4" evidence="4">
    <location>
        <begin position="503"/>
        <end position="660"/>
    </location>
</feature>
<dbReference type="Gene3D" id="2.20.70.10">
    <property type="match status" value="1"/>
</dbReference>
<protein>
    <submittedName>
        <fullName evidence="6">Rho GTPase-activating protein 39 isoform X1</fullName>
    </submittedName>
</protein>
<proteinExistence type="predicted"/>
<feature type="domain" description="Rho-GAP" evidence="3">
    <location>
        <begin position="671"/>
        <end position="859"/>
    </location>
</feature>
<feature type="domain" description="WW" evidence="2">
    <location>
        <begin position="46"/>
        <end position="73"/>
    </location>
</feature>
<feature type="region of interest" description="Disordered" evidence="1">
    <location>
        <begin position="462"/>
        <end position="487"/>
    </location>
</feature>
<gene>
    <name evidence="6" type="primary">LOC100208529</name>
</gene>
<dbReference type="Pfam" id="PF00620">
    <property type="entry name" value="RhoGAP"/>
    <property type="match status" value="1"/>
</dbReference>
<evidence type="ECO:0000256" key="1">
    <source>
        <dbReference type="SAM" id="MobiDB-lite"/>
    </source>
</evidence>